<dbReference type="Proteomes" id="UP000799118">
    <property type="component" value="Unassembled WGS sequence"/>
</dbReference>
<accession>A0A6A4HTQ9</accession>
<dbReference type="AlphaFoldDB" id="A0A6A4HTQ9"/>
<name>A0A6A4HTQ9_9AGAR</name>
<dbReference type="EMBL" id="ML769433">
    <property type="protein sequence ID" value="KAE9402592.1"/>
    <property type="molecule type" value="Genomic_DNA"/>
</dbReference>
<evidence type="ECO:0000313" key="2">
    <source>
        <dbReference type="EMBL" id="KAE9402592.1"/>
    </source>
</evidence>
<proteinExistence type="predicted"/>
<feature type="region of interest" description="Disordered" evidence="1">
    <location>
        <begin position="102"/>
        <end position="161"/>
    </location>
</feature>
<evidence type="ECO:0000256" key="1">
    <source>
        <dbReference type="SAM" id="MobiDB-lite"/>
    </source>
</evidence>
<protein>
    <submittedName>
        <fullName evidence="2">Uncharacterized protein</fullName>
    </submittedName>
</protein>
<feature type="compositionally biased region" description="Low complexity" evidence="1">
    <location>
        <begin position="139"/>
        <end position="149"/>
    </location>
</feature>
<gene>
    <name evidence="2" type="ORF">BT96DRAFT_937069</name>
</gene>
<sequence length="373" mass="41505">MYLSAMGEPSFTQVTESYRQIVSAKLAKMRQALMRDPRALCSIKSHYAILLADSEKKELNEEVPMENVKIGCKRPRKIEEVAIEEEGDLKLQVIPECQGTRQRCSRYTVSPDEDEDVEMSAPVPSLETPSSPAVRHLPDSPSLPDSTPSNEIPSGDEDSLPEIITESRNVSPALKDGNPFSPFTSPQCAFLPGPRCSVQDVDDLESIRSANIHFNPSPIALISDRQSRFHVLPRLSPIRVSQWRRDSVWFSPPRSLLSTSLPLTSATPASSPSCPQNVTIPQIHLPATSTSLTHTSDFVWTFLNRMVADQYAYGVQDTLLTHALAYELSHLPFLVLVFVLYLMDPDCLMMAYIQVPFMLTVRLGSSLDEISFG</sequence>
<evidence type="ECO:0000313" key="3">
    <source>
        <dbReference type="Proteomes" id="UP000799118"/>
    </source>
</evidence>
<reference evidence="2" key="1">
    <citation type="journal article" date="2019" name="Environ. Microbiol.">
        <title>Fungal ecological strategies reflected in gene transcription - a case study of two litter decomposers.</title>
        <authorList>
            <person name="Barbi F."/>
            <person name="Kohler A."/>
            <person name="Barry K."/>
            <person name="Baskaran P."/>
            <person name="Daum C."/>
            <person name="Fauchery L."/>
            <person name="Ihrmark K."/>
            <person name="Kuo A."/>
            <person name="LaButti K."/>
            <person name="Lipzen A."/>
            <person name="Morin E."/>
            <person name="Grigoriev I.V."/>
            <person name="Henrissat B."/>
            <person name="Lindahl B."/>
            <person name="Martin F."/>
        </authorList>
    </citation>
    <scope>NUCLEOTIDE SEQUENCE</scope>
    <source>
        <strain evidence="2">JB14</strain>
    </source>
</reference>
<keyword evidence="3" id="KW-1185">Reference proteome</keyword>
<organism evidence="2 3">
    <name type="scientific">Gymnopus androsaceus JB14</name>
    <dbReference type="NCBI Taxonomy" id="1447944"/>
    <lineage>
        <taxon>Eukaryota</taxon>
        <taxon>Fungi</taxon>
        <taxon>Dikarya</taxon>
        <taxon>Basidiomycota</taxon>
        <taxon>Agaricomycotina</taxon>
        <taxon>Agaricomycetes</taxon>
        <taxon>Agaricomycetidae</taxon>
        <taxon>Agaricales</taxon>
        <taxon>Marasmiineae</taxon>
        <taxon>Omphalotaceae</taxon>
        <taxon>Gymnopus</taxon>
    </lineage>
</organism>